<keyword evidence="3" id="KW-1185">Reference proteome</keyword>
<dbReference type="PANTHER" id="PTHR37014:SF10">
    <property type="entry name" value="RICH PROTEIN MS8, PUTATIVE (AFU_ORTHOLOGUE AFUA_7G05650)-RELATED"/>
    <property type="match status" value="1"/>
</dbReference>
<dbReference type="Proteomes" id="UP000234254">
    <property type="component" value="Unassembled WGS sequence"/>
</dbReference>
<comment type="caution">
    <text evidence="2">The sequence shown here is derived from an EMBL/GenBank/DDBJ whole genome shotgun (WGS) entry which is preliminary data.</text>
</comment>
<feature type="compositionally biased region" description="Polar residues" evidence="1">
    <location>
        <begin position="18"/>
        <end position="41"/>
    </location>
</feature>
<reference evidence="2" key="1">
    <citation type="submission" date="2016-12" db="EMBL/GenBank/DDBJ databases">
        <title>The genomes of Aspergillus section Nigri reveals drivers in fungal speciation.</title>
        <authorList>
            <consortium name="DOE Joint Genome Institute"/>
            <person name="Vesth T.C."/>
            <person name="Nybo J."/>
            <person name="Theobald S."/>
            <person name="Brandl J."/>
            <person name="Frisvad J.C."/>
            <person name="Nielsen K.F."/>
            <person name="Lyhne E.K."/>
            <person name="Kogle M.E."/>
            <person name="Kuo A."/>
            <person name="Riley R."/>
            <person name="Clum A."/>
            <person name="Nolan M."/>
            <person name="Lipzen A."/>
            <person name="Salamov A."/>
            <person name="Henrissat B."/>
            <person name="Wiebenga A."/>
            <person name="De vries R.P."/>
            <person name="Grigoriev I.V."/>
            <person name="Mortensen U.H."/>
            <person name="Andersen M.R."/>
            <person name="Baker S.E."/>
        </authorList>
    </citation>
    <scope>NUCLEOTIDE SEQUENCE</scope>
    <source>
        <strain evidence="2">IBT 28561</strain>
    </source>
</reference>
<feature type="compositionally biased region" description="Basic and acidic residues" evidence="1">
    <location>
        <begin position="102"/>
        <end position="111"/>
    </location>
</feature>
<dbReference type="GeneID" id="36540688"/>
<dbReference type="OrthoDB" id="10454374at2759"/>
<organism evidence="2 3">
    <name type="scientific">Aspergillus campestris (strain IBT 28561)</name>
    <dbReference type="NCBI Taxonomy" id="1392248"/>
    <lineage>
        <taxon>Eukaryota</taxon>
        <taxon>Fungi</taxon>
        <taxon>Dikarya</taxon>
        <taxon>Ascomycota</taxon>
        <taxon>Pezizomycotina</taxon>
        <taxon>Eurotiomycetes</taxon>
        <taxon>Eurotiomycetidae</taxon>
        <taxon>Eurotiales</taxon>
        <taxon>Aspergillaceae</taxon>
        <taxon>Aspergillus</taxon>
        <taxon>Aspergillus subgen. Circumdati</taxon>
    </lineage>
</organism>
<dbReference type="EMBL" id="MSFM01000001">
    <property type="protein sequence ID" value="PKY08789.1"/>
    <property type="molecule type" value="Genomic_DNA"/>
</dbReference>
<protein>
    <recommendedName>
        <fullName evidence="4">Glycine zipper 2TM domain-containing protein</fullName>
    </recommendedName>
</protein>
<proteinExistence type="predicted"/>
<feature type="region of interest" description="Disordered" evidence="1">
    <location>
        <begin position="1"/>
        <end position="115"/>
    </location>
</feature>
<name>A0A2I1DFY6_ASPC2</name>
<gene>
    <name evidence="2" type="ORF">P168DRAFT_22902</name>
</gene>
<dbReference type="PANTHER" id="PTHR37014">
    <property type="entry name" value="EXPRESSION LETHALITY PROTEIN HEL10, PUTATIVE (AFU_ORTHOLOGUE AFUA_1G06580)-RELATED"/>
    <property type="match status" value="1"/>
</dbReference>
<evidence type="ECO:0000313" key="3">
    <source>
        <dbReference type="Proteomes" id="UP000234254"/>
    </source>
</evidence>
<evidence type="ECO:0000256" key="1">
    <source>
        <dbReference type="SAM" id="MobiDB-lite"/>
    </source>
</evidence>
<evidence type="ECO:0000313" key="2">
    <source>
        <dbReference type="EMBL" id="PKY08789.1"/>
    </source>
</evidence>
<dbReference type="VEuPathDB" id="FungiDB:P168DRAFT_22902"/>
<sequence>MSYPKSEYNDHHLEGCSCGQTERSSSYPQQDSYSGQHSSNGHEAFSPYVGTSSCHYGSTHRIAVPTDTHSPTPPPYEFQQLPGENASYYQYTPPSDGADSSHASENRDGEKGLGSTVTGGAAGGYAAHQMGGGKLATAGGALLGAVGMNMATHKIKQNHGQQQQQQQQQQLPAQTVVVMPAQGAAPSNGLGGGLGLGSGLGMGGGIGLGRVHRKLARRGIGRY</sequence>
<accession>A0A2I1DFY6</accession>
<dbReference type="AlphaFoldDB" id="A0A2I1DFY6"/>
<dbReference type="RefSeq" id="XP_024697383.1">
    <property type="nucleotide sequence ID" value="XM_024833164.1"/>
</dbReference>
<evidence type="ECO:0008006" key="4">
    <source>
        <dbReference type="Google" id="ProtNLM"/>
    </source>
</evidence>